<dbReference type="EMBL" id="CP130144">
    <property type="protein sequence ID" value="WNZ48839.1"/>
    <property type="molecule type" value="Genomic_DNA"/>
</dbReference>
<protein>
    <submittedName>
        <fullName evidence="1">Uncharacterized protein</fullName>
    </submittedName>
</protein>
<proteinExistence type="predicted"/>
<dbReference type="AlphaFoldDB" id="A0AA96X2V1"/>
<name>A0AA96X2V1_LEPBY</name>
<accession>A0AA96X2V1</accession>
<organism evidence="1">
    <name type="scientific">Leptolyngbya boryana CZ1</name>
    <dbReference type="NCBI Taxonomy" id="3060204"/>
    <lineage>
        <taxon>Bacteria</taxon>
        <taxon>Bacillati</taxon>
        <taxon>Cyanobacteriota</taxon>
        <taxon>Cyanophyceae</taxon>
        <taxon>Leptolyngbyales</taxon>
        <taxon>Leptolyngbyaceae</taxon>
        <taxon>Leptolyngbya group</taxon>
        <taxon>Leptolyngbya</taxon>
    </lineage>
</organism>
<dbReference type="RefSeq" id="WP_017291123.1">
    <property type="nucleotide sequence ID" value="NZ_CP130144.1"/>
</dbReference>
<sequence>MVQSILPSDHSRRNEILRLLAGWKIRIDLGNIQDFSRQEALIALSEAFLAWEQQTQEQSK</sequence>
<reference evidence="1" key="1">
    <citation type="journal article" date="2023" name="Plants (Basel)">
        <title>Genomic Analysis of Leptolyngbya boryana CZ1 Reveals Efficient Carbon Fixation Modules.</title>
        <authorList>
            <person name="Bai X."/>
            <person name="Wang H."/>
            <person name="Cheng W."/>
            <person name="Wang J."/>
            <person name="Ma M."/>
            <person name="Hu H."/>
            <person name="Song Z."/>
            <person name="Ma H."/>
            <person name="Fan Y."/>
            <person name="Du C."/>
            <person name="Xu J."/>
        </authorList>
    </citation>
    <scope>NUCLEOTIDE SEQUENCE</scope>
    <source>
        <strain evidence="1">CZ1</strain>
    </source>
</reference>
<gene>
    <name evidence="1" type="ORF">Q2T42_13490</name>
</gene>
<evidence type="ECO:0000313" key="1">
    <source>
        <dbReference type="EMBL" id="WNZ48839.1"/>
    </source>
</evidence>
<reference evidence="1" key="2">
    <citation type="submission" date="2023-07" db="EMBL/GenBank/DDBJ databases">
        <authorList>
            <person name="Bai X.-H."/>
            <person name="Wang H.-H."/>
            <person name="Wang J."/>
            <person name="Ma M.-Y."/>
            <person name="Hu H.-H."/>
            <person name="Song Z.-L."/>
            <person name="Ma H.-G."/>
            <person name="Fan Y."/>
            <person name="Du C.-Y."/>
            <person name="Xu J.-C."/>
        </authorList>
    </citation>
    <scope>NUCLEOTIDE SEQUENCE</scope>
    <source>
        <strain evidence="1">CZ1</strain>
    </source>
</reference>